<accession>A0A2N1PIJ5</accession>
<reference evidence="3 4" key="1">
    <citation type="journal article" date="2017" name="ISME J.">
        <title>Potential for microbial H2 and metal transformations associated with novel bacteria and archaea in deep terrestrial subsurface sediments.</title>
        <authorList>
            <person name="Hernsdorf A.W."/>
            <person name="Amano Y."/>
            <person name="Miyakawa K."/>
            <person name="Ise K."/>
            <person name="Suzuki Y."/>
            <person name="Anantharaman K."/>
            <person name="Probst A."/>
            <person name="Burstein D."/>
            <person name="Thomas B.C."/>
            <person name="Banfield J.F."/>
        </authorList>
    </citation>
    <scope>NUCLEOTIDE SEQUENCE [LARGE SCALE GENOMIC DNA]</scope>
    <source>
        <strain evidence="3">HGW-Wallbacteria-1</strain>
    </source>
</reference>
<dbReference type="Pfam" id="PF00149">
    <property type="entry name" value="Metallophos"/>
    <property type="match status" value="1"/>
</dbReference>
<dbReference type="EMBL" id="PGXC01000061">
    <property type="protein sequence ID" value="PKK88161.1"/>
    <property type="molecule type" value="Genomic_DNA"/>
</dbReference>
<dbReference type="Proteomes" id="UP000233256">
    <property type="component" value="Unassembled WGS sequence"/>
</dbReference>
<dbReference type="SUPFAM" id="SSF55816">
    <property type="entry name" value="5'-nucleotidase (syn. UDP-sugar hydrolase), C-terminal domain"/>
    <property type="match status" value="1"/>
</dbReference>
<organism evidence="3 4">
    <name type="scientific">Candidatus Wallbacteria bacterium HGW-Wallbacteria-1</name>
    <dbReference type="NCBI Taxonomy" id="2013854"/>
    <lineage>
        <taxon>Bacteria</taxon>
        <taxon>Candidatus Walliibacteriota</taxon>
    </lineage>
</organism>
<dbReference type="InterPro" id="IPR004843">
    <property type="entry name" value="Calcineurin-like_PHP"/>
</dbReference>
<dbReference type="PRINTS" id="PR01607">
    <property type="entry name" value="APYRASEFAMLY"/>
</dbReference>
<name>A0A2N1PIJ5_9BACT</name>
<sequence>MNSFHIFHTGDIHGNMDSLLRICAHIKGLRKKGVPLIFLDAGDLFGASSASVGLCRALEAAGLNALVLGNHEADLPKPMLSKALFGKKFEVLGGNVTIADSISCSGHIMVKPLPDLEVSITGVAAEGLSFGQSGDDNWTWSDGITYLNDNPRPRATDRLNIILSHMGLEKDISAARSCQWADLILGGHTHTETPQPIVEGNARVFHCGGYGRFVNHLIFTRIDSAEETGNIAEANQKNISDSVQRSICTFTVPGFRVQSELVDTYSLECSGNDLEMITSLAFRDMENSRVLLQVPEPVRGPKFKPNLFGAIAARAVSWVTGSDMAFVNATAVNPSFTSRFFTVRDIATILSFDDRIMVCNAPDHIISRIDERMVLDKYYFLHRSPAATRQSDHKNSIKIALPQYLSRGGMINGTAYDFMGKLPFRDSGFSLAGAMEKYMETFPDEIEAMLKEWLEVSNV</sequence>
<comment type="similarity">
    <text evidence="1">Belongs to the 5'-nucleotidase family.</text>
</comment>
<comment type="caution">
    <text evidence="3">The sequence shown here is derived from an EMBL/GenBank/DDBJ whole genome shotgun (WGS) entry which is preliminary data.</text>
</comment>
<feature type="domain" description="Calcineurin-like phosphoesterase" evidence="2">
    <location>
        <begin position="5"/>
        <end position="191"/>
    </location>
</feature>
<evidence type="ECO:0000313" key="4">
    <source>
        <dbReference type="Proteomes" id="UP000233256"/>
    </source>
</evidence>
<proteinExistence type="inferred from homology"/>
<evidence type="ECO:0000313" key="3">
    <source>
        <dbReference type="EMBL" id="PKK88161.1"/>
    </source>
</evidence>
<dbReference type="SUPFAM" id="SSF56300">
    <property type="entry name" value="Metallo-dependent phosphatases"/>
    <property type="match status" value="1"/>
</dbReference>
<keyword evidence="1" id="KW-0378">Hydrolase</keyword>
<dbReference type="GO" id="GO:0000166">
    <property type="term" value="F:nucleotide binding"/>
    <property type="evidence" value="ECO:0007669"/>
    <property type="project" value="UniProtKB-KW"/>
</dbReference>
<evidence type="ECO:0000259" key="2">
    <source>
        <dbReference type="Pfam" id="PF00149"/>
    </source>
</evidence>
<keyword evidence="1" id="KW-0547">Nucleotide-binding</keyword>
<dbReference type="PANTHER" id="PTHR11575:SF24">
    <property type="entry name" value="5'-NUCLEOTIDASE"/>
    <property type="match status" value="1"/>
</dbReference>
<gene>
    <name evidence="3" type="ORF">CVV64_19995</name>
</gene>
<dbReference type="GO" id="GO:0016787">
    <property type="term" value="F:hydrolase activity"/>
    <property type="evidence" value="ECO:0007669"/>
    <property type="project" value="UniProtKB-KW"/>
</dbReference>
<dbReference type="Gene3D" id="3.60.21.10">
    <property type="match status" value="1"/>
</dbReference>
<dbReference type="PANTHER" id="PTHR11575">
    <property type="entry name" value="5'-NUCLEOTIDASE-RELATED"/>
    <property type="match status" value="1"/>
</dbReference>
<dbReference type="InterPro" id="IPR029052">
    <property type="entry name" value="Metallo-depent_PP-like"/>
</dbReference>
<dbReference type="AlphaFoldDB" id="A0A2N1PIJ5"/>
<dbReference type="InterPro" id="IPR036907">
    <property type="entry name" value="5'-Nucleotdase_C_sf"/>
</dbReference>
<protein>
    <recommendedName>
        <fullName evidence="2">Calcineurin-like phosphoesterase domain-containing protein</fullName>
    </recommendedName>
</protein>
<dbReference type="InterPro" id="IPR006179">
    <property type="entry name" value="5_nucleotidase/apyrase"/>
</dbReference>
<evidence type="ECO:0000256" key="1">
    <source>
        <dbReference type="RuleBase" id="RU362119"/>
    </source>
</evidence>
<dbReference type="GO" id="GO:0030288">
    <property type="term" value="C:outer membrane-bounded periplasmic space"/>
    <property type="evidence" value="ECO:0007669"/>
    <property type="project" value="TreeGrafter"/>
</dbReference>
<dbReference type="GO" id="GO:0009166">
    <property type="term" value="P:nucleotide catabolic process"/>
    <property type="evidence" value="ECO:0007669"/>
    <property type="project" value="InterPro"/>
</dbReference>